<dbReference type="PANTHER" id="PTHR47782:SF12">
    <property type="entry name" value="ZN(II)2CYS6 TRANSCRIPTION FACTOR (EUROFUNG)"/>
    <property type="match status" value="1"/>
</dbReference>
<dbReference type="STRING" id="37992.A0A4Z0YKW7"/>
<dbReference type="InterPro" id="IPR007219">
    <property type="entry name" value="XnlR_reg_dom"/>
</dbReference>
<dbReference type="Proteomes" id="UP000297716">
    <property type="component" value="Unassembled WGS sequence"/>
</dbReference>
<dbReference type="GO" id="GO:0045944">
    <property type="term" value="P:positive regulation of transcription by RNA polymerase II"/>
    <property type="evidence" value="ECO:0007669"/>
    <property type="project" value="TreeGrafter"/>
</dbReference>
<dbReference type="PANTHER" id="PTHR47782">
    <property type="entry name" value="ZN(II)2CYS6 TRANSCRIPTION FACTOR (EUROFUNG)-RELATED"/>
    <property type="match status" value="1"/>
</dbReference>
<dbReference type="Pfam" id="PF04082">
    <property type="entry name" value="Fungal_trans"/>
    <property type="match status" value="1"/>
</dbReference>
<evidence type="ECO:0000256" key="2">
    <source>
        <dbReference type="ARBA" id="ARBA00022723"/>
    </source>
</evidence>
<dbReference type="GO" id="GO:0005634">
    <property type="term" value="C:nucleus"/>
    <property type="evidence" value="ECO:0007669"/>
    <property type="project" value="UniProtKB-SubCell"/>
</dbReference>
<reference evidence="10 11" key="1">
    <citation type="submission" date="2019-03" db="EMBL/GenBank/DDBJ databases">
        <title>Draft genome sequence of Xylaria hypoxylon DSM 108379, a ubiquitous saprotrophic-parasitic fungi on hardwood.</title>
        <authorList>
            <person name="Buettner E."/>
            <person name="Leonhardt S."/>
            <person name="Gebauer A.M."/>
            <person name="Liers C."/>
            <person name="Hofrichter M."/>
            <person name="Kellner H."/>
        </authorList>
    </citation>
    <scope>NUCLEOTIDE SEQUENCE [LARGE SCALE GENOMIC DNA]</scope>
    <source>
        <strain evidence="10 11">DSM 108379</strain>
    </source>
</reference>
<feature type="region of interest" description="Disordered" evidence="8">
    <location>
        <begin position="17"/>
        <end position="51"/>
    </location>
</feature>
<dbReference type="GO" id="GO:0008270">
    <property type="term" value="F:zinc ion binding"/>
    <property type="evidence" value="ECO:0007669"/>
    <property type="project" value="InterPro"/>
</dbReference>
<keyword evidence="2" id="KW-0479">Metal-binding</keyword>
<dbReference type="GO" id="GO:0043565">
    <property type="term" value="F:sequence-specific DNA binding"/>
    <property type="evidence" value="ECO:0007669"/>
    <property type="project" value="TreeGrafter"/>
</dbReference>
<keyword evidence="5" id="KW-0238">DNA-binding</keyword>
<evidence type="ECO:0000256" key="4">
    <source>
        <dbReference type="ARBA" id="ARBA00023015"/>
    </source>
</evidence>
<evidence type="ECO:0000256" key="3">
    <source>
        <dbReference type="ARBA" id="ARBA00022833"/>
    </source>
</evidence>
<evidence type="ECO:0000256" key="8">
    <source>
        <dbReference type="SAM" id="MobiDB-lite"/>
    </source>
</evidence>
<dbReference type="SMART" id="SM00906">
    <property type="entry name" value="Fungal_trans"/>
    <property type="match status" value="1"/>
</dbReference>
<feature type="compositionally biased region" description="Acidic residues" evidence="8">
    <location>
        <begin position="17"/>
        <end position="26"/>
    </location>
</feature>
<dbReference type="GO" id="GO:0006351">
    <property type="term" value="P:DNA-templated transcription"/>
    <property type="evidence" value="ECO:0007669"/>
    <property type="project" value="InterPro"/>
</dbReference>
<proteinExistence type="predicted"/>
<evidence type="ECO:0000256" key="6">
    <source>
        <dbReference type="ARBA" id="ARBA00023163"/>
    </source>
</evidence>
<evidence type="ECO:0000313" key="11">
    <source>
        <dbReference type="Proteomes" id="UP000297716"/>
    </source>
</evidence>
<sequence>MVLRRLTPDKAEFVFATEEEDDEEQNTLENGGFPVPDRRRNHDSHTHIPESGGFGVGIGAGMIDMDADAAFTHHSPSFFFSDNVQLPLAMNLQNPSFSAPTLFGAIPFQDIVEESGNTLQNLSLPADSDHVDSLIDFYFAHSHTLYPIVRRSEILELLTKARAAEAAGSVTCSSLDLFKIWMILAIGSTAYCSVALDDESESMLYYNKAFMYFESALAHGETATLEVLALQVSYSFFNQLGPIGMAARIAIGMGLHAASTYQNLQVDEADRRKRLFFSIYMMDRVVSMALGRPFALHDDDIDVSDFAGVDEDNITATEIRPQQTLQLSLMTVPVHILALRRIASKIASQVYSPRVSPSLSTTEREATIHVLHQELIQWRRNMPFPLPTDSNIYSRVPHLTHSWYDFNYYTHVAMLYRPSPLLPTPSQDRLHTLREVTSMALRTAMSMHVQQRLAYNWLNFLSLYTITLSLIYSITAQPDSLVLVLQQTRGCEDLECAVGLFDTLAVKFRAAKRVSRMIQDIVKRYRTLCDSSDGQCRDEGG</sequence>
<dbReference type="AlphaFoldDB" id="A0A4Z0YKW7"/>
<evidence type="ECO:0000256" key="7">
    <source>
        <dbReference type="ARBA" id="ARBA00023242"/>
    </source>
</evidence>
<keyword evidence="7" id="KW-0539">Nucleus</keyword>
<evidence type="ECO:0000259" key="9">
    <source>
        <dbReference type="SMART" id="SM00906"/>
    </source>
</evidence>
<comment type="subcellular location">
    <subcellularLocation>
        <location evidence="1">Nucleus</location>
    </subcellularLocation>
</comment>
<dbReference type="OrthoDB" id="25921at2759"/>
<keyword evidence="3" id="KW-0862">Zinc</keyword>
<keyword evidence="4" id="KW-0805">Transcription regulation</keyword>
<protein>
    <recommendedName>
        <fullName evidence="9">Xylanolytic transcriptional activator regulatory domain-containing protein</fullName>
    </recommendedName>
</protein>
<accession>A0A4Z0YKW7</accession>
<evidence type="ECO:0000256" key="1">
    <source>
        <dbReference type="ARBA" id="ARBA00004123"/>
    </source>
</evidence>
<keyword evidence="11" id="KW-1185">Reference proteome</keyword>
<feature type="domain" description="Xylanolytic transcriptional activator regulatory" evidence="9">
    <location>
        <begin position="239"/>
        <end position="312"/>
    </location>
</feature>
<comment type="caution">
    <text evidence="10">The sequence shown here is derived from an EMBL/GenBank/DDBJ whole genome shotgun (WGS) entry which is preliminary data.</text>
</comment>
<organism evidence="10 11">
    <name type="scientific">Xylaria hypoxylon</name>
    <dbReference type="NCBI Taxonomy" id="37992"/>
    <lineage>
        <taxon>Eukaryota</taxon>
        <taxon>Fungi</taxon>
        <taxon>Dikarya</taxon>
        <taxon>Ascomycota</taxon>
        <taxon>Pezizomycotina</taxon>
        <taxon>Sordariomycetes</taxon>
        <taxon>Xylariomycetidae</taxon>
        <taxon>Xylariales</taxon>
        <taxon>Xylariaceae</taxon>
        <taxon>Xylaria</taxon>
    </lineage>
</organism>
<evidence type="ECO:0000256" key="5">
    <source>
        <dbReference type="ARBA" id="ARBA00023125"/>
    </source>
</evidence>
<dbReference type="InterPro" id="IPR052202">
    <property type="entry name" value="Yeast_MetPath_Reg"/>
</dbReference>
<dbReference type="GO" id="GO:0000981">
    <property type="term" value="F:DNA-binding transcription factor activity, RNA polymerase II-specific"/>
    <property type="evidence" value="ECO:0007669"/>
    <property type="project" value="TreeGrafter"/>
</dbReference>
<feature type="compositionally biased region" description="Basic and acidic residues" evidence="8">
    <location>
        <begin position="36"/>
        <end position="48"/>
    </location>
</feature>
<dbReference type="EMBL" id="SKBN01000301">
    <property type="protein sequence ID" value="TGJ79283.1"/>
    <property type="molecule type" value="Genomic_DNA"/>
</dbReference>
<dbReference type="CDD" id="cd12148">
    <property type="entry name" value="fungal_TF_MHR"/>
    <property type="match status" value="1"/>
</dbReference>
<gene>
    <name evidence="10" type="ORF">E0Z10_g9476</name>
</gene>
<evidence type="ECO:0000313" key="10">
    <source>
        <dbReference type="EMBL" id="TGJ79283.1"/>
    </source>
</evidence>
<keyword evidence="6" id="KW-0804">Transcription</keyword>
<name>A0A4Z0YKW7_9PEZI</name>